<dbReference type="Proteomes" id="UP000177281">
    <property type="component" value="Unassembled WGS sequence"/>
</dbReference>
<evidence type="ECO:0000256" key="2">
    <source>
        <dbReference type="ARBA" id="ARBA00022475"/>
    </source>
</evidence>
<keyword evidence="5 8" id="KW-0812">Transmembrane</keyword>
<comment type="subcellular location">
    <subcellularLocation>
        <location evidence="1">Cell membrane</location>
        <topology evidence="1">Multi-pass membrane protein</topology>
    </subcellularLocation>
</comment>
<keyword evidence="4" id="KW-0808">Transferase</keyword>
<evidence type="ECO:0000256" key="3">
    <source>
        <dbReference type="ARBA" id="ARBA00022676"/>
    </source>
</evidence>
<keyword evidence="6 8" id="KW-1133">Transmembrane helix</keyword>
<organism evidence="10 11">
    <name type="scientific">Candidatus Doudnabacteria bacterium RIFCSPLOWO2_01_FULL_44_21</name>
    <dbReference type="NCBI Taxonomy" id="1817841"/>
    <lineage>
        <taxon>Bacteria</taxon>
        <taxon>Candidatus Doudnaibacteriota</taxon>
    </lineage>
</organism>
<dbReference type="InterPro" id="IPR050297">
    <property type="entry name" value="LipidA_mod_glycosyltrf_83"/>
</dbReference>
<gene>
    <name evidence="10" type="ORF">A3B10_01335</name>
</gene>
<dbReference type="GO" id="GO:0016763">
    <property type="term" value="F:pentosyltransferase activity"/>
    <property type="evidence" value="ECO:0007669"/>
    <property type="project" value="TreeGrafter"/>
</dbReference>
<evidence type="ECO:0000313" key="11">
    <source>
        <dbReference type="Proteomes" id="UP000177281"/>
    </source>
</evidence>
<evidence type="ECO:0000256" key="8">
    <source>
        <dbReference type="SAM" id="Phobius"/>
    </source>
</evidence>
<dbReference type="InterPro" id="IPR038731">
    <property type="entry name" value="RgtA/B/C-like"/>
</dbReference>
<reference evidence="10 11" key="1">
    <citation type="journal article" date="2016" name="Nat. Commun.">
        <title>Thousands of microbial genomes shed light on interconnected biogeochemical processes in an aquifer system.</title>
        <authorList>
            <person name="Anantharaman K."/>
            <person name="Brown C.T."/>
            <person name="Hug L.A."/>
            <person name="Sharon I."/>
            <person name="Castelle C.J."/>
            <person name="Probst A.J."/>
            <person name="Thomas B.C."/>
            <person name="Singh A."/>
            <person name="Wilkins M.J."/>
            <person name="Karaoz U."/>
            <person name="Brodie E.L."/>
            <person name="Williams K.H."/>
            <person name="Hubbard S.S."/>
            <person name="Banfield J.F."/>
        </authorList>
    </citation>
    <scope>NUCLEOTIDE SEQUENCE [LARGE SCALE GENOMIC DNA]</scope>
</reference>
<feature type="transmembrane region" description="Helical" evidence="8">
    <location>
        <begin position="33"/>
        <end position="50"/>
    </location>
</feature>
<feature type="transmembrane region" description="Helical" evidence="8">
    <location>
        <begin position="159"/>
        <end position="176"/>
    </location>
</feature>
<sequence length="549" mass="62943">MNDFLEDKTSFNFSINITQIIHFLRNIFNVAKSNWVILAIVIIAAAFRFWQINSLPGGLFPDEAANGLDVNAILNGDTQPFYERGNGREAGFFYLLAATVAIFGRGPWEHHIVSAGLGFLATVAIYFLTRRMFGRRTALLTTFFMAISSYAVTISRTAFRANLVPLLSILTIFFLVKFFQTQDRRQKYWSAALAGISFGAGFYSYTSFRMMLPLVVGFLLLLFLGFRNQWKKIFSQYAKYKIVFVVCFLAVISWLTVYFIQHPGSLVGRSGQVSIFNVDLNQGNVWGTFFTVLKQTILAFFTQGDLNWRHNISGFPLLSPFLSPFFAAALLFMTIAAFRLLKQVWSKKISPETFYQALVATWFWFMLVPEVTTAEGIPHGLRLIGVIPPMFILSAWGINWFWGKLSTLSFFPPYKKYFAAIFLVGLFVYNFNLYFVVAANSPEYYYAFRSDLTVVSNYLNQRNLKAKTYLSLDKFSVQTVDYLTTENNQPFILLDPAHTYEVTLFPGDQVIFTQSTLFDRLKFIQFHPQARLVSEIKNKFGQIIMLIYQ</sequence>
<feature type="transmembrane region" description="Helical" evidence="8">
    <location>
        <begin position="136"/>
        <end position="153"/>
    </location>
</feature>
<protein>
    <recommendedName>
        <fullName evidence="9">Glycosyltransferase RgtA/B/C/D-like domain-containing protein</fullName>
    </recommendedName>
</protein>
<keyword evidence="2" id="KW-1003">Cell membrane</keyword>
<dbReference type="Pfam" id="PF13231">
    <property type="entry name" value="PMT_2"/>
    <property type="match status" value="1"/>
</dbReference>
<dbReference type="GO" id="GO:0005886">
    <property type="term" value="C:plasma membrane"/>
    <property type="evidence" value="ECO:0007669"/>
    <property type="project" value="UniProtKB-SubCell"/>
</dbReference>
<keyword evidence="3" id="KW-0328">Glycosyltransferase</keyword>
<dbReference type="GO" id="GO:0010041">
    <property type="term" value="P:response to iron(III) ion"/>
    <property type="evidence" value="ECO:0007669"/>
    <property type="project" value="TreeGrafter"/>
</dbReference>
<feature type="transmembrane region" description="Helical" evidence="8">
    <location>
        <begin position="188"/>
        <end position="205"/>
    </location>
</feature>
<dbReference type="PANTHER" id="PTHR33908">
    <property type="entry name" value="MANNOSYLTRANSFERASE YKCB-RELATED"/>
    <property type="match status" value="1"/>
</dbReference>
<evidence type="ECO:0000256" key="7">
    <source>
        <dbReference type="ARBA" id="ARBA00023136"/>
    </source>
</evidence>
<accession>A0A1F5PWX9</accession>
<name>A0A1F5PWX9_9BACT</name>
<dbReference type="EMBL" id="MFFB01000018">
    <property type="protein sequence ID" value="OGE94425.1"/>
    <property type="molecule type" value="Genomic_DNA"/>
</dbReference>
<dbReference type="AlphaFoldDB" id="A0A1F5PWX9"/>
<evidence type="ECO:0000256" key="4">
    <source>
        <dbReference type="ARBA" id="ARBA00022679"/>
    </source>
</evidence>
<keyword evidence="7 8" id="KW-0472">Membrane</keyword>
<feature type="transmembrane region" description="Helical" evidence="8">
    <location>
        <begin position="211"/>
        <end position="230"/>
    </location>
</feature>
<evidence type="ECO:0000259" key="9">
    <source>
        <dbReference type="Pfam" id="PF13231"/>
    </source>
</evidence>
<dbReference type="STRING" id="1817841.A3B10_01335"/>
<feature type="transmembrane region" description="Helical" evidence="8">
    <location>
        <begin position="383"/>
        <end position="405"/>
    </location>
</feature>
<comment type="caution">
    <text evidence="10">The sequence shown here is derived from an EMBL/GenBank/DDBJ whole genome shotgun (WGS) entry which is preliminary data.</text>
</comment>
<evidence type="ECO:0000256" key="6">
    <source>
        <dbReference type="ARBA" id="ARBA00022989"/>
    </source>
</evidence>
<feature type="domain" description="Glycosyltransferase RgtA/B/C/D-like" evidence="9">
    <location>
        <begin position="92"/>
        <end position="254"/>
    </location>
</feature>
<evidence type="ECO:0000256" key="5">
    <source>
        <dbReference type="ARBA" id="ARBA00022692"/>
    </source>
</evidence>
<proteinExistence type="predicted"/>
<feature type="transmembrane region" description="Helical" evidence="8">
    <location>
        <begin position="242"/>
        <end position="260"/>
    </location>
</feature>
<feature type="transmembrane region" description="Helical" evidence="8">
    <location>
        <begin position="417"/>
        <end position="437"/>
    </location>
</feature>
<evidence type="ECO:0000313" key="10">
    <source>
        <dbReference type="EMBL" id="OGE94425.1"/>
    </source>
</evidence>
<feature type="transmembrane region" description="Helical" evidence="8">
    <location>
        <begin position="353"/>
        <end position="371"/>
    </location>
</feature>
<feature type="transmembrane region" description="Helical" evidence="8">
    <location>
        <begin position="112"/>
        <end position="129"/>
    </location>
</feature>
<dbReference type="PANTHER" id="PTHR33908:SF3">
    <property type="entry name" value="UNDECAPRENYL PHOSPHATE-ALPHA-4-AMINO-4-DEOXY-L-ARABINOSE ARABINOSYL TRANSFERASE"/>
    <property type="match status" value="1"/>
</dbReference>
<dbReference type="GO" id="GO:0009103">
    <property type="term" value="P:lipopolysaccharide biosynthetic process"/>
    <property type="evidence" value="ECO:0007669"/>
    <property type="project" value="UniProtKB-ARBA"/>
</dbReference>
<evidence type="ECO:0000256" key="1">
    <source>
        <dbReference type="ARBA" id="ARBA00004651"/>
    </source>
</evidence>
<feature type="transmembrane region" description="Helical" evidence="8">
    <location>
        <begin position="321"/>
        <end position="341"/>
    </location>
</feature>